<dbReference type="PaxDb" id="55529-EKX41884"/>
<dbReference type="EnsemblProtists" id="EKX41884">
    <property type="protein sequence ID" value="EKX41884"/>
    <property type="gene ID" value="GUITHDRAFT_112026"/>
</dbReference>
<reference evidence="3" key="3">
    <citation type="submission" date="2015-06" db="UniProtKB">
        <authorList>
            <consortium name="EnsemblProtists"/>
        </authorList>
    </citation>
    <scope>IDENTIFICATION</scope>
</reference>
<name>L1J171_GUITC</name>
<dbReference type="EMBL" id="JH993020">
    <property type="protein sequence ID" value="EKX41884.1"/>
    <property type="molecule type" value="Genomic_DNA"/>
</dbReference>
<dbReference type="GeneID" id="17298512"/>
<keyword evidence="1" id="KW-0812">Transmembrane</keyword>
<dbReference type="RefSeq" id="XP_005828864.1">
    <property type="nucleotide sequence ID" value="XM_005828807.1"/>
</dbReference>
<gene>
    <name evidence="2" type="ORF">GUITHDRAFT_112026</name>
</gene>
<evidence type="ECO:0000313" key="2">
    <source>
        <dbReference type="EMBL" id="EKX41884.1"/>
    </source>
</evidence>
<dbReference type="Proteomes" id="UP000011087">
    <property type="component" value="Unassembled WGS sequence"/>
</dbReference>
<reference evidence="2 4" key="1">
    <citation type="journal article" date="2012" name="Nature">
        <title>Algal genomes reveal evolutionary mosaicism and the fate of nucleomorphs.</title>
        <authorList>
            <consortium name="DOE Joint Genome Institute"/>
            <person name="Curtis B.A."/>
            <person name="Tanifuji G."/>
            <person name="Burki F."/>
            <person name="Gruber A."/>
            <person name="Irimia M."/>
            <person name="Maruyama S."/>
            <person name="Arias M.C."/>
            <person name="Ball S.G."/>
            <person name="Gile G.H."/>
            <person name="Hirakawa Y."/>
            <person name="Hopkins J.F."/>
            <person name="Kuo A."/>
            <person name="Rensing S.A."/>
            <person name="Schmutz J."/>
            <person name="Symeonidi A."/>
            <person name="Elias M."/>
            <person name="Eveleigh R.J."/>
            <person name="Herman E.K."/>
            <person name="Klute M.J."/>
            <person name="Nakayama T."/>
            <person name="Obornik M."/>
            <person name="Reyes-Prieto A."/>
            <person name="Armbrust E.V."/>
            <person name="Aves S.J."/>
            <person name="Beiko R.G."/>
            <person name="Coutinho P."/>
            <person name="Dacks J.B."/>
            <person name="Durnford D.G."/>
            <person name="Fast N.M."/>
            <person name="Green B.R."/>
            <person name="Grisdale C.J."/>
            <person name="Hempel F."/>
            <person name="Henrissat B."/>
            <person name="Hoppner M.P."/>
            <person name="Ishida K."/>
            <person name="Kim E."/>
            <person name="Koreny L."/>
            <person name="Kroth P.G."/>
            <person name="Liu Y."/>
            <person name="Malik S.B."/>
            <person name="Maier U.G."/>
            <person name="McRose D."/>
            <person name="Mock T."/>
            <person name="Neilson J.A."/>
            <person name="Onodera N.T."/>
            <person name="Poole A.M."/>
            <person name="Pritham E.J."/>
            <person name="Richards T.A."/>
            <person name="Rocap G."/>
            <person name="Roy S.W."/>
            <person name="Sarai C."/>
            <person name="Schaack S."/>
            <person name="Shirato S."/>
            <person name="Slamovits C.H."/>
            <person name="Spencer D.F."/>
            <person name="Suzuki S."/>
            <person name="Worden A.Z."/>
            <person name="Zauner S."/>
            <person name="Barry K."/>
            <person name="Bell C."/>
            <person name="Bharti A.K."/>
            <person name="Crow J.A."/>
            <person name="Grimwood J."/>
            <person name="Kramer R."/>
            <person name="Lindquist E."/>
            <person name="Lucas S."/>
            <person name="Salamov A."/>
            <person name="McFadden G.I."/>
            <person name="Lane C.E."/>
            <person name="Keeling P.J."/>
            <person name="Gray M.W."/>
            <person name="Grigoriev I.V."/>
            <person name="Archibald J.M."/>
        </authorList>
    </citation>
    <scope>NUCLEOTIDE SEQUENCE</scope>
    <source>
        <strain evidence="2 4">CCMP2712</strain>
    </source>
</reference>
<accession>L1J171</accession>
<feature type="transmembrane region" description="Helical" evidence="1">
    <location>
        <begin position="33"/>
        <end position="53"/>
    </location>
</feature>
<keyword evidence="4" id="KW-1185">Reference proteome</keyword>
<keyword evidence="1" id="KW-1133">Transmembrane helix</keyword>
<sequence>MAQEFNIDHDHHDGPPGPAFGWISTLDPATQDMIYMVMGAVACLIIGVPMVIMRHRAALAAAKRKMD</sequence>
<evidence type="ECO:0000313" key="3">
    <source>
        <dbReference type="EnsemblProtists" id="EKX41884"/>
    </source>
</evidence>
<dbReference type="KEGG" id="gtt:GUITHDRAFT_112026"/>
<reference evidence="4" key="2">
    <citation type="submission" date="2012-11" db="EMBL/GenBank/DDBJ databases">
        <authorList>
            <person name="Kuo A."/>
            <person name="Curtis B.A."/>
            <person name="Tanifuji G."/>
            <person name="Burki F."/>
            <person name="Gruber A."/>
            <person name="Irimia M."/>
            <person name="Maruyama S."/>
            <person name="Arias M.C."/>
            <person name="Ball S.G."/>
            <person name="Gile G.H."/>
            <person name="Hirakawa Y."/>
            <person name="Hopkins J.F."/>
            <person name="Rensing S.A."/>
            <person name="Schmutz J."/>
            <person name="Symeonidi A."/>
            <person name="Elias M."/>
            <person name="Eveleigh R.J."/>
            <person name="Herman E.K."/>
            <person name="Klute M.J."/>
            <person name="Nakayama T."/>
            <person name="Obornik M."/>
            <person name="Reyes-Prieto A."/>
            <person name="Armbrust E.V."/>
            <person name="Aves S.J."/>
            <person name="Beiko R.G."/>
            <person name="Coutinho P."/>
            <person name="Dacks J.B."/>
            <person name="Durnford D.G."/>
            <person name="Fast N.M."/>
            <person name="Green B.R."/>
            <person name="Grisdale C."/>
            <person name="Hempe F."/>
            <person name="Henrissat B."/>
            <person name="Hoppner M.P."/>
            <person name="Ishida K.-I."/>
            <person name="Kim E."/>
            <person name="Koreny L."/>
            <person name="Kroth P.G."/>
            <person name="Liu Y."/>
            <person name="Malik S.-B."/>
            <person name="Maier U.G."/>
            <person name="McRose D."/>
            <person name="Mock T."/>
            <person name="Neilson J.A."/>
            <person name="Onodera N.T."/>
            <person name="Poole A.M."/>
            <person name="Pritham E.J."/>
            <person name="Richards T.A."/>
            <person name="Rocap G."/>
            <person name="Roy S.W."/>
            <person name="Sarai C."/>
            <person name="Schaack S."/>
            <person name="Shirato S."/>
            <person name="Slamovits C.H."/>
            <person name="Spencer D.F."/>
            <person name="Suzuki S."/>
            <person name="Worden A.Z."/>
            <person name="Zauner S."/>
            <person name="Barry K."/>
            <person name="Bell C."/>
            <person name="Bharti A.K."/>
            <person name="Crow J.A."/>
            <person name="Grimwood J."/>
            <person name="Kramer R."/>
            <person name="Lindquist E."/>
            <person name="Lucas S."/>
            <person name="Salamov A."/>
            <person name="McFadden G.I."/>
            <person name="Lane C.E."/>
            <person name="Keeling P.J."/>
            <person name="Gray M.W."/>
            <person name="Grigoriev I.V."/>
            <person name="Archibald J.M."/>
        </authorList>
    </citation>
    <scope>NUCLEOTIDE SEQUENCE</scope>
    <source>
        <strain evidence="4">CCMP2712</strain>
    </source>
</reference>
<evidence type="ECO:0008006" key="5">
    <source>
        <dbReference type="Google" id="ProtNLM"/>
    </source>
</evidence>
<dbReference type="HOGENOM" id="CLU_2817873_0_0_1"/>
<protein>
    <recommendedName>
        <fullName evidence="5">Copper transporter</fullName>
    </recommendedName>
</protein>
<keyword evidence="1" id="KW-0472">Membrane</keyword>
<evidence type="ECO:0000256" key="1">
    <source>
        <dbReference type="SAM" id="Phobius"/>
    </source>
</evidence>
<proteinExistence type="predicted"/>
<evidence type="ECO:0000313" key="4">
    <source>
        <dbReference type="Proteomes" id="UP000011087"/>
    </source>
</evidence>
<dbReference type="AlphaFoldDB" id="L1J171"/>
<organism evidence="2">
    <name type="scientific">Guillardia theta (strain CCMP2712)</name>
    <name type="common">Cryptophyte</name>
    <dbReference type="NCBI Taxonomy" id="905079"/>
    <lineage>
        <taxon>Eukaryota</taxon>
        <taxon>Cryptophyceae</taxon>
        <taxon>Pyrenomonadales</taxon>
        <taxon>Geminigeraceae</taxon>
        <taxon>Guillardia</taxon>
    </lineage>
</organism>